<name>A0A1W2GYT1_9BACT</name>
<dbReference type="Proteomes" id="UP000192333">
    <property type="component" value="Chromosome I"/>
</dbReference>
<evidence type="ECO:0000256" key="3">
    <source>
        <dbReference type="ARBA" id="ARBA00023163"/>
    </source>
</evidence>
<dbReference type="CDD" id="cd06976">
    <property type="entry name" value="cupin_MtlR-like_N"/>
    <property type="match status" value="1"/>
</dbReference>
<dbReference type="GO" id="GO:0043565">
    <property type="term" value="F:sequence-specific DNA binding"/>
    <property type="evidence" value="ECO:0007669"/>
    <property type="project" value="InterPro"/>
</dbReference>
<dbReference type="GO" id="GO:0003700">
    <property type="term" value="F:DNA-binding transcription factor activity"/>
    <property type="evidence" value="ECO:0007669"/>
    <property type="project" value="InterPro"/>
</dbReference>
<dbReference type="InterPro" id="IPR018060">
    <property type="entry name" value="HTH_AraC"/>
</dbReference>
<dbReference type="InterPro" id="IPR014710">
    <property type="entry name" value="RmlC-like_jellyroll"/>
</dbReference>
<dbReference type="OrthoDB" id="792101at2"/>
<accession>A0A1W2GYT1</accession>
<feature type="domain" description="HTH araC/xylS-type" evidence="4">
    <location>
        <begin position="179"/>
        <end position="277"/>
    </location>
</feature>
<dbReference type="PROSITE" id="PS01124">
    <property type="entry name" value="HTH_ARAC_FAMILY_2"/>
    <property type="match status" value="1"/>
</dbReference>
<sequence>MRPKLELIPDLSLQKSFQFLKLETEGFPHQWHYHPEVELTYIIQGRGIRYVGDNISSFKEGDLVLLGENLPHSWVSQGEQVSKIQKALVFQFPIILINFFPELRNLSEFICQAKNGFHFPSPDNELVKKMLEFEFLTSNRQLYVLFEILEKLAISEKIRLSNSEIQTQNTISKELGRMEQVKKFLHEHYHEPLELDIMAMMMHMTPTYFCSWFKRTMGHTFITYLNKLRIEHAARWLIGTEKDVSEIAYEVGFQTVTHFNRVFKKEKKTNPQSFRAIFKNRN</sequence>
<keyword evidence="2 5" id="KW-0238">DNA-binding</keyword>
<dbReference type="EMBL" id="LT838813">
    <property type="protein sequence ID" value="SMD41552.1"/>
    <property type="molecule type" value="Genomic_DNA"/>
</dbReference>
<dbReference type="InterPro" id="IPR013096">
    <property type="entry name" value="Cupin_2"/>
</dbReference>
<evidence type="ECO:0000256" key="2">
    <source>
        <dbReference type="ARBA" id="ARBA00023125"/>
    </source>
</evidence>
<dbReference type="InterPro" id="IPR009057">
    <property type="entry name" value="Homeodomain-like_sf"/>
</dbReference>
<dbReference type="InterPro" id="IPR011051">
    <property type="entry name" value="RmlC_Cupin_sf"/>
</dbReference>
<dbReference type="Pfam" id="PF12833">
    <property type="entry name" value="HTH_18"/>
    <property type="match status" value="1"/>
</dbReference>
<dbReference type="PANTHER" id="PTHR43280">
    <property type="entry name" value="ARAC-FAMILY TRANSCRIPTIONAL REGULATOR"/>
    <property type="match status" value="1"/>
</dbReference>
<dbReference type="Gene3D" id="2.60.120.10">
    <property type="entry name" value="Jelly Rolls"/>
    <property type="match status" value="1"/>
</dbReference>
<reference evidence="6" key="1">
    <citation type="submission" date="2017-04" db="EMBL/GenBank/DDBJ databases">
        <authorList>
            <person name="Varghese N."/>
            <person name="Submissions S."/>
        </authorList>
    </citation>
    <scope>NUCLEOTIDE SEQUENCE [LARGE SCALE GENOMIC DNA]</scope>
    <source>
        <strain evidence="6">DSM 16537</strain>
    </source>
</reference>
<dbReference type="SUPFAM" id="SSF46689">
    <property type="entry name" value="Homeodomain-like"/>
    <property type="match status" value="2"/>
</dbReference>
<evidence type="ECO:0000259" key="4">
    <source>
        <dbReference type="PROSITE" id="PS01124"/>
    </source>
</evidence>
<dbReference type="PANTHER" id="PTHR43280:SF27">
    <property type="entry name" value="TRANSCRIPTIONAL REGULATOR MTLR"/>
    <property type="match status" value="1"/>
</dbReference>
<dbReference type="SMART" id="SM00342">
    <property type="entry name" value="HTH_ARAC"/>
    <property type="match status" value="1"/>
</dbReference>
<gene>
    <name evidence="5" type="ORF">SAMN00777080_0076</name>
</gene>
<dbReference type="PROSITE" id="PS00041">
    <property type="entry name" value="HTH_ARAC_FAMILY_1"/>
    <property type="match status" value="1"/>
</dbReference>
<dbReference type="AlphaFoldDB" id="A0A1W2GYT1"/>
<evidence type="ECO:0000313" key="5">
    <source>
        <dbReference type="EMBL" id="SMD41552.1"/>
    </source>
</evidence>
<dbReference type="RefSeq" id="WP_084118426.1">
    <property type="nucleotide sequence ID" value="NZ_LT838813.1"/>
</dbReference>
<keyword evidence="3" id="KW-0804">Transcription</keyword>
<organism evidence="5 6">
    <name type="scientific">Aquiflexum balticum DSM 16537</name>
    <dbReference type="NCBI Taxonomy" id="758820"/>
    <lineage>
        <taxon>Bacteria</taxon>
        <taxon>Pseudomonadati</taxon>
        <taxon>Bacteroidota</taxon>
        <taxon>Cytophagia</taxon>
        <taxon>Cytophagales</taxon>
        <taxon>Cyclobacteriaceae</taxon>
        <taxon>Aquiflexum</taxon>
    </lineage>
</organism>
<dbReference type="STRING" id="758820.SAMN00777080_0076"/>
<evidence type="ECO:0000256" key="1">
    <source>
        <dbReference type="ARBA" id="ARBA00023015"/>
    </source>
</evidence>
<dbReference type="SUPFAM" id="SSF51182">
    <property type="entry name" value="RmlC-like cupins"/>
    <property type="match status" value="1"/>
</dbReference>
<protein>
    <submittedName>
        <fullName evidence="5">AraC-type DNA-binding protein</fullName>
    </submittedName>
</protein>
<dbReference type="InterPro" id="IPR018062">
    <property type="entry name" value="HTH_AraC-typ_CS"/>
</dbReference>
<evidence type="ECO:0000313" key="6">
    <source>
        <dbReference type="Proteomes" id="UP000192333"/>
    </source>
</evidence>
<dbReference type="Gene3D" id="1.10.10.60">
    <property type="entry name" value="Homeodomain-like"/>
    <property type="match status" value="2"/>
</dbReference>
<keyword evidence="1" id="KW-0805">Transcription regulation</keyword>
<dbReference type="Pfam" id="PF07883">
    <property type="entry name" value="Cupin_2"/>
    <property type="match status" value="1"/>
</dbReference>
<keyword evidence="6" id="KW-1185">Reference proteome</keyword>
<proteinExistence type="predicted"/>